<feature type="region of interest" description="Disordered" evidence="1">
    <location>
        <begin position="1"/>
        <end position="20"/>
    </location>
</feature>
<dbReference type="Gene3D" id="4.10.260.10">
    <property type="entry name" value="Transducin (heterotrimeric G protein), gamma chain"/>
    <property type="match status" value="1"/>
</dbReference>
<gene>
    <name evidence="3" type="ORF">K493DRAFT_308407</name>
</gene>
<accession>A0A1Y1X3I4</accession>
<dbReference type="InterPro" id="IPR015898">
    <property type="entry name" value="G-protein_gamma-like_dom"/>
</dbReference>
<dbReference type="OrthoDB" id="19232at2759"/>
<comment type="caution">
    <text evidence="3">The sequence shown here is derived from an EMBL/GenBank/DDBJ whole genome shotgun (WGS) entry which is preliminary data.</text>
</comment>
<feature type="compositionally biased region" description="Polar residues" evidence="1">
    <location>
        <begin position="1"/>
        <end position="17"/>
    </location>
</feature>
<protein>
    <recommendedName>
        <fullName evidence="2">G protein gamma domain-containing protein</fullName>
    </recommendedName>
</protein>
<sequence length="114" mass="12583">MPPSTNPSQPTKLQIRSSGMAARATKFGKNRVGAITSDITEDPSQEIKEYDSLAEELSRERIPVSQASCSLINYAVTKRDLLIPSTAMDRAIKRSSRYNIEPTQSPPPCLCQIM</sequence>
<dbReference type="InterPro" id="IPR036284">
    <property type="entry name" value="GGL_sf"/>
</dbReference>
<evidence type="ECO:0000313" key="4">
    <source>
        <dbReference type="Proteomes" id="UP000193498"/>
    </source>
</evidence>
<name>A0A1Y1X3I4_9FUNG</name>
<dbReference type="GO" id="GO:0007186">
    <property type="term" value="P:G protein-coupled receptor signaling pathway"/>
    <property type="evidence" value="ECO:0007669"/>
    <property type="project" value="InterPro"/>
</dbReference>
<organism evidence="3 4">
    <name type="scientific">Basidiobolus meristosporus CBS 931.73</name>
    <dbReference type="NCBI Taxonomy" id="1314790"/>
    <lineage>
        <taxon>Eukaryota</taxon>
        <taxon>Fungi</taxon>
        <taxon>Fungi incertae sedis</taxon>
        <taxon>Zoopagomycota</taxon>
        <taxon>Entomophthoromycotina</taxon>
        <taxon>Basidiobolomycetes</taxon>
        <taxon>Basidiobolales</taxon>
        <taxon>Basidiobolaceae</taxon>
        <taxon>Basidiobolus</taxon>
    </lineage>
</organism>
<evidence type="ECO:0000313" key="3">
    <source>
        <dbReference type="EMBL" id="ORX80188.1"/>
    </source>
</evidence>
<dbReference type="Pfam" id="PF00631">
    <property type="entry name" value="G-gamma"/>
    <property type="match status" value="1"/>
</dbReference>
<dbReference type="InParanoid" id="A0A1Y1X3I4"/>
<evidence type="ECO:0000256" key="1">
    <source>
        <dbReference type="SAM" id="MobiDB-lite"/>
    </source>
</evidence>
<dbReference type="EMBL" id="MCFE01000752">
    <property type="protein sequence ID" value="ORX80188.1"/>
    <property type="molecule type" value="Genomic_DNA"/>
</dbReference>
<feature type="domain" description="G protein gamma" evidence="2">
    <location>
        <begin position="47"/>
        <end position="86"/>
    </location>
</feature>
<dbReference type="Proteomes" id="UP000193498">
    <property type="component" value="Unassembled WGS sequence"/>
</dbReference>
<reference evidence="3 4" key="1">
    <citation type="submission" date="2016-07" db="EMBL/GenBank/DDBJ databases">
        <title>Pervasive Adenine N6-methylation of Active Genes in Fungi.</title>
        <authorList>
            <consortium name="DOE Joint Genome Institute"/>
            <person name="Mondo S.J."/>
            <person name="Dannebaum R.O."/>
            <person name="Kuo R.C."/>
            <person name="Labutti K."/>
            <person name="Haridas S."/>
            <person name="Kuo A."/>
            <person name="Salamov A."/>
            <person name="Ahrendt S.R."/>
            <person name="Lipzen A."/>
            <person name="Sullivan W."/>
            <person name="Andreopoulos W.B."/>
            <person name="Clum A."/>
            <person name="Lindquist E."/>
            <person name="Daum C."/>
            <person name="Ramamoorthy G.K."/>
            <person name="Gryganskyi A."/>
            <person name="Culley D."/>
            <person name="Magnuson J.K."/>
            <person name="James T.Y."/>
            <person name="O'Malley M.A."/>
            <person name="Stajich J.E."/>
            <person name="Spatafora J.W."/>
            <person name="Visel A."/>
            <person name="Grigoriev I.V."/>
        </authorList>
    </citation>
    <scope>NUCLEOTIDE SEQUENCE [LARGE SCALE GENOMIC DNA]</scope>
    <source>
        <strain evidence="3 4">CBS 931.73</strain>
    </source>
</reference>
<proteinExistence type="predicted"/>
<evidence type="ECO:0000259" key="2">
    <source>
        <dbReference type="Pfam" id="PF00631"/>
    </source>
</evidence>
<keyword evidence="4" id="KW-1185">Reference proteome</keyword>
<dbReference type="AlphaFoldDB" id="A0A1Y1X3I4"/>